<keyword evidence="5" id="KW-1185">Reference proteome</keyword>
<dbReference type="PANTHER" id="PTHR43464:SF19">
    <property type="entry name" value="UBIQUINONE BIOSYNTHESIS O-METHYLTRANSFERASE, MITOCHONDRIAL"/>
    <property type="match status" value="1"/>
</dbReference>
<evidence type="ECO:0000256" key="3">
    <source>
        <dbReference type="ARBA" id="ARBA00022691"/>
    </source>
</evidence>
<sequence length="211" mass="22903">MRRAYTSSAQPAVVLMAPAPHGGGMDFIDDHLPPGPARVLDAGCGDGALADRLRARGYEVTAIDIDPDLARPGVRIADICGFRDDPYDAVIFSLSLHHVADLDAALDSTGALLRPGGRLLLDEFAHECADESIADRFYAAPGSLPRWRERHREYHAGTAMVEAVARRFAITSLARVPYLHRYLEDASLRDAESVLGLQLVAEPRPTARPPT</sequence>
<dbReference type="EMBL" id="SMLB01000012">
    <property type="protein sequence ID" value="TDD69889.1"/>
    <property type="molecule type" value="Genomic_DNA"/>
</dbReference>
<evidence type="ECO:0000313" key="5">
    <source>
        <dbReference type="Proteomes" id="UP000295217"/>
    </source>
</evidence>
<dbReference type="InterPro" id="IPR029063">
    <property type="entry name" value="SAM-dependent_MTases_sf"/>
</dbReference>
<dbReference type="GO" id="GO:0008168">
    <property type="term" value="F:methyltransferase activity"/>
    <property type="evidence" value="ECO:0007669"/>
    <property type="project" value="UniProtKB-KW"/>
</dbReference>
<protein>
    <submittedName>
        <fullName evidence="4">Class I SAM-dependent methyltransferase</fullName>
    </submittedName>
</protein>
<dbReference type="OrthoDB" id="3696043at2"/>
<dbReference type="Pfam" id="PF13489">
    <property type="entry name" value="Methyltransf_23"/>
    <property type="match status" value="1"/>
</dbReference>
<evidence type="ECO:0000256" key="2">
    <source>
        <dbReference type="ARBA" id="ARBA00022679"/>
    </source>
</evidence>
<dbReference type="Proteomes" id="UP000295217">
    <property type="component" value="Unassembled WGS sequence"/>
</dbReference>
<name>A0A4R5AFC2_9ACTN</name>
<dbReference type="CDD" id="cd02440">
    <property type="entry name" value="AdoMet_MTases"/>
    <property type="match status" value="1"/>
</dbReference>
<dbReference type="AlphaFoldDB" id="A0A4R5AFC2"/>
<reference evidence="4 5" key="1">
    <citation type="submission" date="2019-02" db="EMBL/GenBank/DDBJ databases">
        <title>Draft genome sequences of novel Actinobacteria.</title>
        <authorList>
            <person name="Sahin N."/>
            <person name="Ay H."/>
            <person name="Saygin H."/>
        </authorList>
    </citation>
    <scope>NUCLEOTIDE SEQUENCE [LARGE SCALE GENOMIC DNA]</scope>
    <source>
        <strain evidence="4 5">8K307</strain>
    </source>
</reference>
<dbReference type="GO" id="GO:0032259">
    <property type="term" value="P:methylation"/>
    <property type="evidence" value="ECO:0007669"/>
    <property type="project" value="UniProtKB-KW"/>
</dbReference>
<gene>
    <name evidence="4" type="ORF">E1262_11500</name>
</gene>
<evidence type="ECO:0000313" key="4">
    <source>
        <dbReference type="EMBL" id="TDD69889.1"/>
    </source>
</evidence>
<dbReference type="PANTHER" id="PTHR43464">
    <property type="entry name" value="METHYLTRANSFERASE"/>
    <property type="match status" value="1"/>
</dbReference>
<dbReference type="Gene3D" id="3.40.50.150">
    <property type="entry name" value="Vaccinia Virus protein VP39"/>
    <property type="match status" value="1"/>
</dbReference>
<organism evidence="4 5">
    <name type="scientific">Jiangella aurantiaca</name>
    <dbReference type="NCBI Taxonomy" id="2530373"/>
    <lineage>
        <taxon>Bacteria</taxon>
        <taxon>Bacillati</taxon>
        <taxon>Actinomycetota</taxon>
        <taxon>Actinomycetes</taxon>
        <taxon>Jiangellales</taxon>
        <taxon>Jiangellaceae</taxon>
        <taxon>Jiangella</taxon>
    </lineage>
</organism>
<evidence type="ECO:0000256" key="1">
    <source>
        <dbReference type="ARBA" id="ARBA00022603"/>
    </source>
</evidence>
<keyword evidence="1 4" id="KW-0489">Methyltransferase</keyword>
<dbReference type="SUPFAM" id="SSF53335">
    <property type="entry name" value="S-adenosyl-L-methionine-dependent methyltransferases"/>
    <property type="match status" value="1"/>
</dbReference>
<keyword evidence="3" id="KW-0949">S-adenosyl-L-methionine</keyword>
<proteinExistence type="predicted"/>
<comment type="caution">
    <text evidence="4">The sequence shown here is derived from an EMBL/GenBank/DDBJ whole genome shotgun (WGS) entry which is preliminary data.</text>
</comment>
<keyword evidence="2 4" id="KW-0808">Transferase</keyword>
<accession>A0A4R5AFC2</accession>